<reference evidence="3" key="1">
    <citation type="submission" date="2022-03" db="EMBL/GenBank/DDBJ databases">
        <authorList>
            <person name="Tunstrom K."/>
        </authorList>
    </citation>
    <scope>NUCLEOTIDE SEQUENCE</scope>
</reference>
<dbReference type="Proteomes" id="UP001153954">
    <property type="component" value="Unassembled WGS sequence"/>
</dbReference>
<feature type="region of interest" description="Disordered" evidence="1">
    <location>
        <begin position="18"/>
        <end position="69"/>
    </location>
</feature>
<evidence type="ECO:0000256" key="1">
    <source>
        <dbReference type="SAM" id="MobiDB-lite"/>
    </source>
</evidence>
<dbReference type="InterPro" id="IPR029526">
    <property type="entry name" value="PGBD"/>
</dbReference>
<gene>
    <name evidence="3" type="ORF">EEDITHA_LOCUS15674</name>
</gene>
<keyword evidence="4" id="KW-1185">Reference proteome</keyword>
<dbReference type="PANTHER" id="PTHR46599:SF6">
    <property type="entry name" value="DUAL SPECIFICITY PHOSPHATASE 26"/>
    <property type="match status" value="1"/>
</dbReference>
<organism evidence="3 4">
    <name type="scientific">Euphydryas editha</name>
    <name type="common">Edith's checkerspot</name>
    <dbReference type="NCBI Taxonomy" id="104508"/>
    <lineage>
        <taxon>Eukaryota</taxon>
        <taxon>Metazoa</taxon>
        <taxon>Ecdysozoa</taxon>
        <taxon>Arthropoda</taxon>
        <taxon>Hexapoda</taxon>
        <taxon>Insecta</taxon>
        <taxon>Pterygota</taxon>
        <taxon>Neoptera</taxon>
        <taxon>Endopterygota</taxon>
        <taxon>Lepidoptera</taxon>
        <taxon>Glossata</taxon>
        <taxon>Ditrysia</taxon>
        <taxon>Papilionoidea</taxon>
        <taxon>Nymphalidae</taxon>
        <taxon>Nymphalinae</taxon>
        <taxon>Euphydryas</taxon>
    </lineage>
</organism>
<evidence type="ECO:0000259" key="2">
    <source>
        <dbReference type="Pfam" id="PF13843"/>
    </source>
</evidence>
<dbReference type="Pfam" id="PF13843">
    <property type="entry name" value="DDE_Tnp_1_7"/>
    <property type="match status" value="1"/>
</dbReference>
<feature type="region of interest" description="Disordered" evidence="1">
    <location>
        <begin position="86"/>
        <end position="110"/>
    </location>
</feature>
<evidence type="ECO:0000313" key="4">
    <source>
        <dbReference type="Proteomes" id="UP001153954"/>
    </source>
</evidence>
<feature type="compositionally biased region" description="Acidic residues" evidence="1">
    <location>
        <begin position="18"/>
        <end position="31"/>
    </location>
</feature>
<dbReference type="EMBL" id="CAKOGL010000023">
    <property type="protein sequence ID" value="CAH2100861.1"/>
    <property type="molecule type" value="Genomic_DNA"/>
</dbReference>
<feature type="domain" description="PiggyBac transposable element-derived protein" evidence="2">
    <location>
        <begin position="115"/>
        <end position="472"/>
    </location>
</feature>
<dbReference type="PANTHER" id="PTHR46599">
    <property type="entry name" value="PIGGYBAC TRANSPOSABLE ELEMENT-DERIVED PROTEIN 4"/>
    <property type="match status" value="1"/>
</dbReference>
<evidence type="ECO:0000313" key="3">
    <source>
        <dbReference type="EMBL" id="CAH2100861.1"/>
    </source>
</evidence>
<accession>A0AAU9UMT4</accession>
<comment type="caution">
    <text evidence="3">The sequence shown here is derived from an EMBL/GenBank/DDBJ whole genome shotgun (WGS) entry which is preliminary data.</text>
</comment>
<dbReference type="AlphaFoldDB" id="A0AAU9UMT4"/>
<protein>
    <recommendedName>
        <fullName evidence="2">PiggyBac transposable element-derived protein domain-containing protein</fullName>
    </recommendedName>
</protein>
<proteinExistence type="predicted"/>
<name>A0AAU9UMT4_EUPED</name>
<feature type="compositionally biased region" description="Polar residues" evidence="1">
    <location>
        <begin position="86"/>
        <end position="99"/>
    </location>
</feature>
<sequence>MDSIMESRIIQWLHEEFEDEEVIQSESDGGEGEVQPMEQEDRHQVQEAVSEDQSSSSEDDMSLSELAQNKTRDDIYVSRNGTRWSKTCPSATRARSQNIRFRPPGPKGAARNAETPLSCFELFFDESIFEILVICTNIYIDKIQNQYQRERDAKRTDLFEMKALMGLLLGIGVSHSGRRNLNDFWDNSKGTGLQLVYCTMSINRFRFLIRVLPFDDVNDRDERRRFDKLAPIRTITQKMVKNCRDNFTPSDYLTLDEQLVGFRGRCGFIVYIPNKPDKLGIKIYMVVDTKFPYVYNFEVYAGAQSEGPFQQSNKVNDVVLRILEPLFDLGCNVTMDNYLTSLSTSLELLKKRITVVDTLKANRPELPNGFKKSRNRASKSSVFGFQPICTLVSYVPKQNRAVALLSTMHYDNAIDPETKDDRKLEIITCYNRTKCGVDILDKMCKQYSVSRNSRRWPLTLFFNYLNIAGINALIIHQLNKGQEKIVRRNFLYDISYELVKPFMARRLTFENLPRELKNKTKWLLGHTDVVPRNDPQRMGRVVKPFMVVACDGYVIDIVGPYAETQSNADIMKSLFQDEHGTFCRLFRQNDMFILDGGFRDATPFLEDLNYSVFKPESLDEGQHQLTFSQANKSRKVTVQMGSRNSHWRI</sequence>